<dbReference type="PANTHER" id="PTHR13856:SF32">
    <property type="entry name" value="TARGET OF MYB1 MEMBRANE TRAFFICKING PROTEIN"/>
    <property type="match status" value="1"/>
</dbReference>
<organism evidence="2 3">
    <name type="scientific">Bambusicola thoracicus</name>
    <name type="common">Chinese bamboo-partridge</name>
    <name type="synonym">Perdix thoracica</name>
    <dbReference type="NCBI Taxonomy" id="9083"/>
    <lineage>
        <taxon>Eukaryota</taxon>
        <taxon>Metazoa</taxon>
        <taxon>Chordata</taxon>
        <taxon>Craniata</taxon>
        <taxon>Vertebrata</taxon>
        <taxon>Euteleostomi</taxon>
        <taxon>Archelosauria</taxon>
        <taxon>Archosauria</taxon>
        <taxon>Dinosauria</taxon>
        <taxon>Saurischia</taxon>
        <taxon>Theropoda</taxon>
        <taxon>Coelurosauria</taxon>
        <taxon>Aves</taxon>
        <taxon>Neognathae</taxon>
        <taxon>Galloanserae</taxon>
        <taxon>Galliformes</taxon>
        <taxon>Phasianidae</taxon>
        <taxon>Perdicinae</taxon>
        <taxon>Bambusicola</taxon>
    </lineage>
</organism>
<dbReference type="EMBL" id="PPHD01047057">
    <property type="protein sequence ID" value="POI23667.1"/>
    <property type="molecule type" value="Genomic_DNA"/>
</dbReference>
<dbReference type="GO" id="GO:0016020">
    <property type="term" value="C:membrane"/>
    <property type="evidence" value="ECO:0007669"/>
    <property type="project" value="TreeGrafter"/>
</dbReference>
<proteinExistence type="predicted"/>
<accession>A0A2P4SHS1</accession>
<evidence type="ECO:0000313" key="3">
    <source>
        <dbReference type="Proteomes" id="UP000237246"/>
    </source>
</evidence>
<sequence>MIAVLYFIIDAIVHSGPFTDEHFFEKFDRRWPKPSTPNKNCSTVKYEDPQAAKGLAGALDARQQNTGAEESSDGAQLTNWMMRQGMVPVPQANFMEDIEKWLSTDVGDSDDGKGVTSEEFDKFLEERAKVADRLPTLSSSSAGTSVSPAAASRHQKQAKEDDAMFAL</sequence>
<feature type="compositionally biased region" description="Low complexity" evidence="1">
    <location>
        <begin position="138"/>
        <end position="152"/>
    </location>
</feature>
<protein>
    <submittedName>
        <fullName evidence="2">Uncharacterized protein</fullName>
    </submittedName>
</protein>
<feature type="compositionally biased region" description="Basic and acidic residues" evidence="1">
    <location>
        <begin position="157"/>
        <end position="167"/>
    </location>
</feature>
<keyword evidence="3" id="KW-1185">Reference proteome</keyword>
<comment type="caution">
    <text evidence="2">The sequence shown here is derived from an EMBL/GenBank/DDBJ whole genome shotgun (WGS) entry which is preliminary data.</text>
</comment>
<dbReference type="OrthoDB" id="2018246at2759"/>
<reference evidence="2 3" key="1">
    <citation type="submission" date="2018-01" db="EMBL/GenBank/DDBJ databases">
        <title>Comparison of the Chinese Bamboo Partridge and Red Junglefowl genome sequences highlights the importance of demography in genome evolution.</title>
        <authorList>
            <person name="Tiley G.P."/>
            <person name="Kimball R.T."/>
            <person name="Braun E.L."/>
            <person name="Burleigh J.G."/>
        </authorList>
    </citation>
    <scope>NUCLEOTIDE SEQUENCE [LARGE SCALE GENOMIC DNA]</scope>
    <source>
        <strain evidence="2">RTK389</strain>
        <tissue evidence="2">Blood</tissue>
    </source>
</reference>
<feature type="region of interest" description="Disordered" evidence="1">
    <location>
        <begin position="131"/>
        <end position="167"/>
    </location>
</feature>
<evidence type="ECO:0000256" key="1">
    <source>
        <dbReference type="SAM" id="MobiDB-lite"/>
    </source>
</evidence>
<dbReference type="GO" id="GO:0005768">
    <property type="term" value="C:endosome"/>
    <property type="evidence" value="ECO:0007669"/>
    <property type="project" value="TreeGrafter"/>
</dbReference>
<dbReference type="PANTHER" id="PTHR13856">
    <property type="entry name" value="VHS DOMAIN CONTAINING PROTEIN FAMILY"/>
    <property type="match status" value="1"/>
</dbReference>
<evidence type="ECO:0000313" key="2">
    <source>
        <dbReference type="EMBL" id="POI23667.1"/>
    </source>
</evidence>
<dbReference type="Proteomes" id="UP000237246">
    <property type="component" value="Unassembled WGS sequence"/>
</dbReference>
<dbReference type="GO" id="GO:0030276">
    <property type="term" value="F:clathrin binding"/>
    <property type="evidence" value="ECO:0007669"/>
    <property type="project" value="TreeGrafter"/>
</dbReference>
<name>A0A2P4SHS1_BAMTH</name>
<gene>
    <name evidence="2" type="ORF">CIB84_012585</name>
</gene>
<dbReference type="AlphaFoldDB" id="A0A2P4SHS1"/>
<dbReference type="GO" id="GO:0007165">
    <property type="term" value="P:signal transduction"/>
    <property type="evidence" value="ECO:0007669"/>
    <property type="project" value="TreeGrafter"/>
</dbReference>